<evidence type="ECO:0000256" key="1">
    <source>
        <dbReference type="SAM" id="Phobius"/>
    </source>
</evidence>
<organism evidence="2 3">
    <name type="scientific">Saliterribacillus persicus</name>
    <dbReference type="NCBI Taxonomy" id="930114"/>
    <lineage>
        <taxon>Bacteria</taxon>
        <taxon>Bacillati</taxon>
        <taxon>Bacillota</taxon>
        <taxon>Bacilli</taxon>
        <taxon>Bacillales</taxon>
        <taxon>Bacillaceae</taxon>
        <taxon>Saliterribacillus</taxon>
    </lineage>
</organism>
<gene>
    <name evidence="2" type="ORF">DFR57_101415</name>
</gene>
<protein>
    <submittedName>
        <fullName evidence="2">Putative membrane protein YczE</fullName>
    </submittedName>
</protein>
<evidence type="ECO:0000313" key="2">
    <source>
        <dbReference type="EMBL" id="RCW77539.1"/>
    </source>
</evidence>
<keyword evidence="1" id="KW-0472">Membrane</keyword>
<sequence>MDKLKQRRILMMFIGNLFIGIAVALLRISTLGTDPFSTMNLGVSGFLDISFGVYQLLFNIVLLGVVFYFAKHTIGYGTLVNMVGIGFVSDFFVHSYGLFFGDDIMLLGRILMMSTAVLIASIGVALYMTPNLGVAPYDALALVIQKVSKDKISFPIARIMTDVTSVIIGFSFGAVVGVATVVMAFFTGPFVQFFRKRLAEPMLKEKDILKADPVPAK</sequence>
<feature type="transmembrane region" description="Helical" evidence="1">
    <location>
        <begin position="79"/>
        <end position="100"/>
    </location>
</feature>
<dbReference type="PANTHER" id="PTHR40078">
    <property type="entry name" value="INTEGRAL MEMBRANE PROTEIN-RELATED"/>
    <property type="match status" value="1"/>
</dbReference>
<keyword evidence="3" id="KW-1185">Reference proteome</keyword>
<feature type="transmembrane region" description="Helical" evidence="1">
    <location>
        <begin position="9"/>
        <end position="29"/>
    </location>
</feature>
<evidence type="ECO:0000313" key="3">
    <source>
        <dbReference type="Proteomes" id="UP000252585"/>
    </source>
</evidence>
<accession>A0A368YCY7</accession>
<dbReference type="RefSeq" id="WP_114351461.1">
    <property type="nucleotide sequence ID" value="NZ_QPJJ01000001.1"/>
</dbReference>
<name>A0A368YCY7_9BACI</name>
<dbReference type="EMBL" id="QPJJ01000001">
    <property type="protein sequence ID" value="RCW77539.1"/>
    <property type="molecule type" value="Genomic_DNA"/>
</dbReference>
<feature type="transmembrane region" description="Helical" evidence="1">
    <location>
        <begin position="49"/>
        <end position="70"/>
    </location>
</feature>
<reference evidence="2 3" key="1">
    <citation type="submission" date="2018-07" db="EMBL/GenBank/DDBJ databases">
        <title>Genomic Encyclopedia of Type Strains, Phase IV (KMG-IV): sequencing the most valuable type-strain genomes for metagenomic binning, comparative biology and taxonomic classification.</title>
        <authorList>
            <person name="Goeker M."/>
        </authorList>
    </citation>
    <scope>NUCLEOTIDE SEQUENCE [LARGE SCALE GENOMIC DNA]</scope>
    <source>
        <strain evidence="2 3">DSM 27696</strain>
    </source>
</reference>
<comment type="caution">
    <text evidence="2">The sequence shown here is derived from an EMBL/GenBank/DDBJ whole genome shotgun (WGS) entry which is preliminary data.</text>
</comment>
<dbReference type="Pfam" id="PF19700">
    <property type="entry name" value="DUF6198"/>
    <property type="match status" value="1"/>
</dbReference>
<feature type="transmembrane region" description="Helical" evidence="1">
    <location>
        <begin position="106"/>
        <end position="127"/>
    </location>
</feature>
<dbReference type="OrthoDB" id="9814474at2"/>
<proteinExistence type="predicted"/>
<dbReference type="Proteomes" id="UP000252585">
    <property type="component" value="Unassembled WGS sequence"/>
</dbReference>
<dbReference type="AlphaFoldDB" id="A0A368YCY7"/>
<feature type="transmembrane region" description="Helical" evidence="1">
    <location>
        <begin position="163"/>
        <end position="186"/>
    </location>
</feature>
<keyword evidence="1" id="KW-1133">Transmembrane helix</keyword>
<dbReference type="InterPro" id="IPR038750">
    <property type="entry name" value="YczE/YyaS-like"/>
</dbReference>
<dbReference type="PANTHER" id="PTHR40078:SF1">
    <property type="entry name" value="INTEGRAL MEMBRANE PROTEIN"/>
    <property type="match status" value="1"/>
</dbReference>
<keyword evidence="1" id="KW-0812">Transmembrane</keyword>